<sequence>MNETGATVLLRGRGSGNSEKCIWRRKTAATAFILVKVLSSKVYGAVPPPHQLLNGVQSSGNEMEANNSSAASLTSVPVNSIAIPPISLATHLGITTTLLQGTLSQSIGLSYGHSQPNMVCYPHPSLSSGTSYSGYGQIYPQATPL</sequence>
<dbReference type="Proteomes" id="UP001060215">
    <property type="component" value="Chromosome 3"/>
</dbReference>
<reference evidence="1 2" key="1">
    <citation type="journal article" date="2022" name="Plant J.">
        <title>Chromosome-level genome of Camellia lanceoleosa provides a valuable resource for understanding genome evolution and self-incompatibility.</title>
        <authorList>
            <person name="Gong W."/>
            <person name="Xiao S."/>
            <person name="Wang L."/>
            <person name="Liao Z."/>
            <person name="Chang Y."/>
            <person name="Mo W."/>
            <person name="Hu G."/>
            <person name="Li W."/>
            <person name="Zhao G."/>
            <person name="Zhu H."/>
            <person name="Hu X."/>
            <person name="Ji K."/>
            <person name="Xiang X."/>
            <person name="Song Q."/>
            <person name="Yuan D."/>
            <person name="Jin S."/>
            <person name="Zhang L."/>
        </authorList>
    </citation>
    <scope>NUCLEOTIDE SEQUENCE [LARGE SCALE GENOMIC DNA]</scope>
    <source>
        <strain evidence="1">SQ_2022a</strain>
    </source>
</reference>
<dbReference type="EMBL" id="CM045760">
    <property type="protein sequence ID" value="KAI8025085.1"/>
    <property type="molecule type" value="Genomic_DNA"/>
</dbReference>
<proteinExistence type="predicted"/>
<organism evidence="1 2">
    <name type="scientific">Camellia lanceoleosa</name>
    <dbReference type="NCBI Taxonomy" id="1840588"/>
    <lineage>
        <taxon>Eukaryota</taxon>
        <taxon>Viridiplantae</taxon>
        <taxon>Streptophyta</taxon>
        <taxon>Embryophyta</taxon>
        <taxon>Tracheophyta</taxon>
        <taxon>Spermatophyta</taxon>
        <taxon>Magnoliopsida</taxon>
        <taxon>eudicotyledons</taxon>
        <taxon>Gunneridae</taxon>
        <taxon>Pentapetalae</taxon>
        <taxon>asterids</taxon>
        <taxon>Ericales</taxon>
        <taxon>Theaceae</taxon>
        <taxon>Camellia</taxon>
    </lineage>
</organism>
<accession>A0ACC0IHZ4</accession>
<evidence type="ECO:0000313" key="1">
    <source>
        <dbReference type="EMBL" id="KAI8025085.1"/>
    </source>
</evidence>
<gene>
    <name evidence="1" type="ORF">LOK49_LG02G01262</name>
</gene>
<protein>
    <submittedName>
        <fullName evidence="1">Protein RIK</fullName>
    </submittedName>
</protein>
<evidence type="ECO:0000313" key="2">
    <source>
        <dbReference type="Proteomes" id="UP001060215"/>
    </source>
</evidence>
<name>A0ACC0IHZ4_9ERIC</name>
<comment type="caution">
    <text evidence="1">The sequence shown here is derived from an EMBL/GenBank/DDBJ whole genome shotgun (WGS) entry which is preliminary data.</text>
</comment>
<keyword evidence="2" id="KW-1185">Reference proteome</keyword>